<evidence type="ECO:0000256" key="5">
    <source>
        <dbReference type="ARBA" id="ARBA00022839"/>
    </source>
</evidence>
<dbReference type="FunFam" id="3.90.1640.30:FF:000001">
    <property type="entry name" value="Single-stranded-DNA-specific exonuclease RecJ"/>
    <property type="match status" value="1"/>
</dbReference>
<dbReference type="Gene3D" id="3.10.310.30">
    <property type="match status" value="1"/>
</dbReference>
<evidence type="ECO:0000313" key="10">
    <source>
        <dbReference type="Proteomes" id="UP000076830"/>
    </source>
</evidence>
<evidence type="ECO:0000256" key="3">
    <source>
        <dbReference type="ARBA" id="ARBA00022722"/>
    </source>
</evidence>
<dbReference type="Gene3D" id="3.90.1640.30">
    <property type="match status" value="1"/>
</dbReference>
<dbReference type="InterPro" id="IPR003156">
    <property type="entry name" value="DHHA1_dom"/>
</dbReference>
<dbReference type="KEGG" id="dko:I596_1628"/>
<keyword evidence="4" id="KW-0378">Hydrolase</keyword>
<dbReference type="NCBIfam" id="TIGR00644">
    <property type="entry name" value="recJ"/>
    <property type="match status" value="1"/>
</dbReference>
<evidence type="ECO:0000313" key="9">
    <source>
        <dbReference type="EMBL" id="ANB17652.1"/>
    </source>
</evidence>
<dbReference type="PANTHER" id="PTHR30255">
    <property type="entry name" value="SINGLE-STRANDED-DNA-SPECIFIC EXONUCLEASE RECJ"/>
    <property type="match status" value="1"/>
</dbReference>
<sequence>MAPRAPAAAVSPLTIRRRPAGAASWGSAAGVHPVLERVYAARGIDDPEQVRYRLGAMASPQALGGIETACRLLAEAMAQDRHICVVGDFDCDGATGTAVAIRGLRLLGAGRVDYRVPNRFVHGYGLTPALVDTLAEPMPDLVVTVDSGIACLAGVAAAKARGMRVLVTDHHLPGPELPVADAIVNPNAPGDGFPSKALAGVGVMFYLLVALRGHLRAAGWFERTGRAEPDLACLLDLVALGTVADLVPLDYNNRLLVDAGLRRIRARRACAGILALLESAGREAATTAPADLGFAVAPRVNAAGRLEDMALGIECLLTDDSGAARSMAERLAAINAERRELQANMLEQGEAFVERWTAERGPEGLPLGLTLFEDDWHAGVVGLVASKLKDRLNRPVVACAPVLDGGEEVRGSARSIRGVHVRDVLAEVDARHPGLIGRFGGHAMAAGLTLQRAAVPRFAAAFDAVIRERAAPELFEPVLLSDGELAPGDFTGELAGQLRYAGPWGQGFAEPLFDGEFAVASWRVVAERHLGLSLRLPGREDPLNAIQFHGWSGEPPPARLRLAYRLVPDDYRGKGAVQLIVEHRQSV</sequence>
<dbReference type="Pfam" id="PF02272">
    <property type="entry name" value="DHHA1"/>
    <property type="match status" value="1"/>
</dbReference>
<keyword evidence="3" id="KW-0540">Nuclease</keyword>
<dbReference type="AlphaFoldDB" id="A0A167GU69"/>
<keyword evidence="10" id="KW-1185">Reference proteome</keyword>
<comment type="similarity">
    <text evidence="1">Belongs to the RecJ family.</text>
</comment>
<dbReference type="STRING" id="1300342.I596_1628"/>
<proteinExistence type="inferred from homology"/>
<feature type="domain" description="DDH" evidence="6">
    <location>
        <begin position="82"/>
        <end position="242"/>
    </location>
</feature>
<evidence type="ECO:0000259" key="7">
    <source>
        <dbReference type="Pfam" id="PF02272"/>
    </source>
</evidence>
<reference evidence="9 10" key="1">
    <citation type="submission" date="2016-04" db="EMBL/GenBank/DDBJ databases">
        <title>Complete genome sequence of Dokdonella koreensis DS-123T.</title>
        <authorList>
            <person name="Kim J.F."/>
            <person name="Lee H."/>
            <person name="Kwak M.-J."/>
        </authorList>
    </citation>
    <scope>NUCLEOTIDE SEQUENCE [LARGE SCALE GENOMIC DNA]</scope>
    <source>
        <strain evidence="9 10">DS-123</strain>
    </source>
</reference>
<dbReference type="GO" id="GO:0006281">
    <property type="term" value="P:DNA repair"/>
    <property type="evidence" value="ECO:0007669"/>
    <property type="project" value="InterPro"/>
</dbReference>
<dbReference type="EMBL" id="CP015249">
    <property type="protein sequence ID" value="ANB17652.1"/>
    <property type="molecule type" value="Genomic_DNA"/>
</dbReference>
<dbReference type="SUPFAM" id="SSF64182">
    <property type="entry name" value="DHH phosphoesterases"/>
    <property type="match status" value="1"/>
</dbReference>
<gene>
    <name evidence="9" type="ORF">I596_1628</name>
</gene>
<dbReference type="InterPro" id="IPR038763">
    <property type="entry name" value="DHH_sf"/>
</dbReference>
<dbReference type="InterPro" id="IPR051673">
    <property type="entry name" value="SSDNA_exonuclease_RecJ"/>
</dbReference>
<keyword evidence="5 9" id="KW-0269">Exonuclease</keyword>
<dbReference type="GO" id="GO:0003676">
    <property type="term" value="F:nucleic acid binding"/>
    <property type="evidence" value="ECO:0007669"/>
    <property type="project" value="InterPro"/>
</dbReference>
<evidence type="ECO:0000256" key="2">
    <source>
        <dbReference type="ARBA" id="ARBA00019841"/>
    </source>
</evidence>
<evidence type="ECO:0000259" key="8">
    <source>
        <dbReference type="Pfam" id="PF17768"/>
    </source>
</evidence>
<dbReference type="InterPro" id="IPR041122">
    <property type="entry name" value="RecJ_OB"/>
</dbReference>
<dbReference type="Proteomes" id="UP000076830">
    <property type="component" value="Chromosome"/>
</dbReference>
<dbReference type="PATRIC" id="fig|1300342.3.peg.1588"/>
<evidence type="ECO:0000259" key="6">
    <source>
        <dbReference type="Pfam" id="PF01368"/>
    </source>
</evidence>
<dbReference type="InterPro" id="IPR001667">
    <property type="entry name" value="DDH_dom"/>
</dbReference>
<dbReference type="GO" id="GO:0008409">
    <property type="term" value="F:5'-3' exonuclease activity"/>
    <property type="evidence" value="ECO:0007669"/>
    <property type="project" value="InterPro"/>
</dbReference>
<evidence type="ECO:0000256" key="1">
    <source>
        <dbReference type="ARBA" id="ARBA00005915"/>
    </source>
</evidence>
<dbReference type="InterPro" id="IPR004610">
    <property type="entry name" value="RecJ"/>
</dbReference>
<dbReference type="Pfam" id="PF17768">
    <property type="entry name" value="RecJ_OB"/>
    <property type="match status" value="1"/>
</dbReference>
<accession>A0A167GU69</accession>
<dbReference type="GO" id="GO:0006310">
    <property type="term" value="P:DNA recombination"/>
    <property type="evidence" value="ECO:0007669"/>
    <property type="project" value="InterPro"/>
</dbReference>
<protein>
    <recommendedName>
        <fullName evidence="2">Single-stranded-DNA-specific exonuclease RecJ</fullName>
    </recommendedName>
</protein>
<evidence type="ECO:0000256" key="4">
    <source>
        <dbReference type="ARBA" id="ARBA00022801"/>
    </source>
</evidence>
<name>A0A167GU69_9GAMM</name>
<dbReference type="Pfam" id="PF01368">
    <property type="entry name" value="DHH"/>
    <property type="match status" value="1"/>
</dbReference>
<feature type="domain" description="DHHA1" evidence="7">
    <location>
        <begin position="371"/>
        <end position="467"/>
    </location>
</feature>
<dbReference type="PANTHER" id="PTHR30255:SF2">
    <property type="entry name" value="SINGLE-STRANDED-DNA-SPECIFIC EXONUCLEASE RECJ"/>
    <property type="match status" value="1"/>
</dbReference>
<organism evidence="9 10">
    <name type="scientific">Dokdonella koreensis DS-123</name>
    <dbReference type="NCBI Taxonomy" id="1300342"/>
    <lineage>
        <taxon>Bacteria</taxon>
        <taxon>Pseudomonadati</taxon>
        <taxon>Pseudomonadota</taxon>
        <taxon>Gammaproteobacteria</taxon>
        <taxon>Lysobacterales</taxon>
        <taxon>Rhodanobacteraceae</taxon>
        <taxon>Dokdonella</taxon>
    </lineage>
</organism>
<feature type="domain" description="RecJ OB" evidence="8">
    <location>
        <begin position="482"/>
        <end position="583"/>
    </location>
</feature>